<evidence type="ECO:0000256" key="14">
    <source>
        <dbReference type="RuleBase" id="RU003785"/>
    </source>
</evidence>
<dbReference type="PANTHER" id="PTHR11088:SF60">
    <property type="entry name" value="TRNA DIMETHYLALLYLTRANSFERASE"/>
    <property type="match status" value="1"/>
</dbReference>
<comment type="cofactor">
    <cofactor evidence="1 11">
        <name>Mg(2+)</name>
        <dbReference type="ChEBI" id="CHEBI:18420"/>
    </cofactor>
</comment>
<comment type="caution">
    <text evidence="11">Lacks conserved residue(s) required for the propagation of feature annotation.</text>
</comment>
<proteinExistence type="inferred from homology"/>
<evidence type="ECO:0000256" key="11">
    <source>
        <dbReference type="HAMAP-Rule" id="MF_00185"/>
    </source>
</evidence>
<evidence type="ECO:0000313" key="15">
    <source>
        <dbReference type="EMBL" id="SDC41471.1"/>
    </source>
</evidence>
<dbReference type="Pfam" id="PF01715">
    <property type="entry name" value="IPPT"/>
    <property type="match status" value="1"/>
</dbReference>
<feature type="region of interest" description="Interaction with substrate tRNA" evidence="11">
    <location>
        <begin position="156"/>
        <end position="160"/>
    </location>
</feature>
<evidence type="ECO:0000256" key="6">
    <source>
        <dbReference type="ARBA" id="ARBA00022694"/>
    </source>
</evidence>
<dbReference type="GO" id="GO:0006400">
    <property type="term" value="P:tRNA modification"/>
    <property type="evidence" value="ECO:0007669"/>
    <property type="project" value="TreeGrafter"/>
</dbReference>
<evidence type="ECO:0000313" key="16">
    <source>
        <dbReference type="Proteomes" id="UP000199411"/>
    </source>
</evidence>
<feature type="site" description="Interaction with substrate tRNA" evidence="11">
    <location>
        <position position="99"/>
    </location>
</feature>
<dbReference type="InterPro" id="IPR018022">
    <property type="entry name" value="IPT"/>
</dbReference>
<comment type="similarity">
    <text evidence="3 11 14">Belongs to the IPP transferase family.</text>
</comment>
<dbReference type="AlphaFoldDB" id="A0A1G6LE28"/>
<evidence type="ECO:0000256" key="9">
    <source>
        <dbReference type="ARBA" id="ARBA00022842"/>
    </source>
</evidence>
<evidence type="ECO:0000256" key="1">
    <source>
        <dbReference type="ARBA" id="ARBA00001946"/>
    </source>
</evidence>
<protein>
    <recommendedName>
        <fullName evidence="11">tRNA dimethylallyltransferase</fullName>
        <ecNumber evidence="11">2.5.1.75</ecNumber>
    </recommendedName>
    <alternativeName>
        <fullName evidence="11">Dimethylallyl diphosphate:tRNA dimethylallyltransferase</fullName>
        <shortName evidence="11">DMAPP:tRNA dimethylallyltransferase</shortName>
        <shortName evidence="11">DMATase</shortName>
    </alternativeName>
    <alternativeName>
        <fullName evidence="11">Isopentenyl-diphosphate:tRNA isopentenyltransferase</fullName>
        <shortName evidence="11">IPP transferase</shortName>
        <shortName evidence="11">IPPT</shortName>
        <shortName evidence="11">IPTase</shortName>
    </alternativeName>
</protein>
<accession>A0A1G6LE28</accession>
<comment type="catalytic activity">
    <reaction evidence="10 11 12">
        <text>adenosine(37) in tRNA + dimethylallyl diphosphate = N(6)-dimethylallyladenosine(37) in tRNA + diphosphate</text>
        <dbReference type="Rhea" id="RHEA:26482"/>
        <dbReference type="Rhea" id="RHEA-COMP:10162"/>
        <dbReference type="Rhea" id="RHEA-COMP:10375"/>
        <dbReference type="ChEBI" id="CHEBI:33019"/>
        <dbReference type="ChEBI" id="CHEBI:57623"/>
        <dbReference type="ChEBI" id="CHEBI:74411"/>
        <dbReference type="ChEBI" id="CHEBI:74415"/>
        <dbReference type="EC" id="2.5.1.75"/>
    </reaction>
</comment>
<gene>
    <name evidence="11" type="primary">miaA</name>
    <name evidence="15" type="ORF">SAMN05660835_00789</name>
</gene>
<organism evidence="15 16">
    <name type="scientific">Desulfurella multipotens</name>
    <dbReference type="NCBI Taxonomy" id="79269"/>
    <lineage>
        <taxon>Bacteria</taxon>
        <taxon>Pseudomonadati</taxon>
        <taxon>Campylobacterota</taxon>
        <taxon>Desulfurellia</taxon>
        <taxon>Desulfurellales</taxon>
        <taxon>Desulfurellaceae</taxon>
        <taxon>Desulfurella</taxon>
    </lineage>
</organism>
<feature type="binding site" evidence="11">
    <location>
        <begin position="8"/>
        <end position="15"/>
    </location>
    <ligand>
        <name>ATP</name>
        <dbReference type="ChEBI" id="CHEBI:30616"/>
    </ligand>
</feature>
<dbReference type="InterPro" id="IPR039657">
    <property type="entry name" value="Dimethylallyltransferase"/>
</dbReference>
<comment type="subunit">
    <text evidence="4 11">Monomer.</text>
</comment>
<evidence type="ECO:0000256" key="13">
    <source>
        <dbReference type="RuleBase" id="RU003784"/>
    </source>
</evidence>
<feature type="binding site" evidence="11">
    <location>
        <begin position="10"/>
        <end position="15"/>
    </location>
    <ligand>
        <name>substrate</name>
    </ligand>
</feature>
<dbReference type="OrthoDB" id="9776390at2"/>
<keyword evidence="16" id="KW-1185">Reference proteome</keyword>
<reference evidence="16" key="1">
    <citation type="submission" date="2016-10" db="EMBL/GenBank/DDBJ databases">
        <authorList>
            <person name="Varghese N."/>
            <person name="Submissions S."/>
        </authorList>
    </citation>
    <scope>NUCLEOTIDE SEQUENCE [LARGE SCALE GENOMIC DNA]</scope>
    <source>
        <strain evidence="16">DSM 8415</strain>
    </source>
</reference>
<keyword evidence="6 11" id="KW-0819">tRNA processing</keyword>
<evidence type="ECO:0000256" key="7">
    <source>
        <dbReference type="ARBA" id="ARBA00022741"/>
    </source>
</evidence>
<dbReference type="Proteomes" id="UP000199411">
    <property type="component" value="Unassembled WGS sequence"/>
</dbReference>
<dbReference type="RefSeq" id="WP_025391866.1">
    <property type="nucleotide sequence ID" value="NZ_FMYU01000005.1"/>
</dbReference>
<keyword evidence="5 11" id="KW-0808">Transferase</keyword>
<dbReference type="GO" id="GO:0052381">
    <property type="term" value="F:tRNA dimethylallyltransferase activity"/>
    <property type="evidence" value="ECO:0007669"/>
    <property type="project" value="UniProtKB-UniRule"/>
</dbReference>
<keyword evidence="8 11" id="KW-0067">ATP-binding</keyword>
<comment type="function">
    <text evidence="2 11 13">Catalyzes the transfer of a dimethylallyl group onto the adenine at position 37 in tRNAs that read codons beginning with uridine, leading to the formation of N6-(dimethylallyl)adenosine (i(6)A).</text>
</comment>
<dbReference type="HAMAP" id="MF_00185">
    <property type="entry name" value="IPP_trans"/>
    <property type="match status" value="1"/>
</dbReference>
<evidence type="ECO:0000256" key="5">
    <source>
        <dbReference type="ARBA" id="ARBA00022679"/>
    </source>
</evidence>
<name>A0A1G6LE28_9BACT</name>
<evidence type="ECO:0000256" key="12">
    <source>
        <dbReference type="RuleBase" id="RU003783"/>
    </source>
</evidence>
<dbReference type="EC" id="2.5.1.75" evidence="11"/>
<dbReference type="Gene3D" id="1.10.20.140">
    <property type="match status" value="1"/>
</dbReference>
<dbReference type="NCBIfam" id="TIGR00174">
    <property type="entry name" value="miaA"/>
    <property type="match status" value="1"/>
</dbReference>
<evidence type="ECO:0000256" key="4">
    <source>
        <dbReference type="ARBA" id="ARBA00011245"/>
    </source>
</evidence>
<dbReference type="InterPro" id="IPR027417">
    <property type="entry name" value="P-loop_NTPase"/>
</dbReference>
<evidence type="ECO:0000256" key="3">
    <source>
        <dbReference type="ARBA" id="ARBA00005842"/>
    </source>
</evidence>
<sequence>MKTIVILGQTATGKSELAYKLAKTLEGEIISVDSIQIYKYFDIGSAKPPKNYLQDIKHHLIDIKEPNEEFSAQEFAIQTKQLINEIKSRKKVPILCGGTLFYFDALINSLDVIPQVDAKIKDFFNDISQESFINLYQWLKIIDPKWAQKINKNDKQRINRALSVFLQTKTNLTKYFNTRKKEDFFKDCLIFSLQIPDVELEERIIKRTINIANDLIIETQNIISMGFSQTKPMQSIGYRQALLYLNGKLNKDEMIQSIIKETKQYAKRQKTFFNSKFKDKSIQINYKNAFDTILSILTQSHSS</sequence>
<dbReference type="EMBL" id="FMYU01000005">
    <property type="protein sequence ID" value="SDC41471.1"/>
    <property type="molecule type" value="Genomic_DNA"/>
</dbReference>
<dbReference type="SUPFAM" id="SSF52540">
    <property type="entry name" value="P-loop containing nucleoside triphosphate hydrolases"/>
    <property type="match status" value="2"/>
</dbReference>
<keyword evidence="7 11" id="KW-0547">Nucleotide-binding</keyword>
<dbReference type="Gene3D" id="3.40.50.300">
    <property type="entry name" value="P-loop containing nucleotide triphosphate hydrolases"/>
    <property type="match status" value="1"/>
</dbReference>
<dbReference type="GO" id="GO:0005524">
    <property type="term" value="F:ATP binding"/>
    <property type="evidence" value="ECO:0007669"/>
    <property type="project" value="UniProtKB-UniRule"/>
</dbReference>
<evidence type="ECO:0000256" key="10">
    <source>
        <dbReference type="ARBA" id="ARBA00049563"/>
    </source>
</evidence>
<dbReference type="PANTHER" id="PTHR11088">
    <property type="entry name" value="TRNA DIMETHYLALLYLTRANSFERASE"/>
    <property type="match status" value="1"/>
</dbReference>
<evidence type="ECO:0000256" key="8">
    <source>
        <dbReference type="ARBA" id="ARBA00022840"/>
    </source>
</evidence>
<keyword evidence="9 11" id="KW-0460">Magnesium</keyword>
<feature type="region of interest" description="Interaction with substrate tRNA" evidence="11">
    <location>
        <begin position="33"/>
        <end position="36"/>
    </location>
</feature>
<evidence type="ECO:0000256" key="2">
    <source>
        <dbReference type="ARBA" id="ARBA00003213"/>
    </source>
</evidence>